<feature type="region of interest" description="Disordered" evidence="1">
    <location>
        <begin position="28"/>
        <end position="52"/>
    </location>
</feature>
<sequence length="85" mass="8870">MKGIIRLGDRTSSDGRVLSASSRIQMHGKGVARVGDTASCPKHGTNQIAEGSDKINDQGQAIAFHGHRLSCGCLLITSLPNISIG</sequence>
<dbReference type="EMBL" id="JARVQW010000006">
    <property type="protein sequence ID" value="MDH2306327.1"/>
    <property type="molecule type" value="Genomic_DNA"/>
</dbReference>
<dbReference type="Gene3D" id="2.60.200.60">
    <property type="match status" value="1"/>
</dbReference>
<dbReference type="RefSeq" id="WP_164528641.1">
    <property type="nucleotide sequence ID" value="NZ_ABFCQP020000003.1"/>
</dbReference>
<gene>
    <name evidence="2" type="ORF">QDQ51_12980</name>
</gene>
<dbReference type="Pfam" id="PF05488">
    <property type="entry name" value="PAAR_motif"/>
    <property type="match status" value="1"/>
</dbReference>
<organism evidence="2 3">
    <name type="scientific">Providencia rettgeri</name>
    <dbReference type="NCBI Taxonomy" id="587"/>
    <lineage>
        <taxon>Bacteria</taxon>
        <taxon>Pseudomonadati</taxon>
        <taxon>Pseudomonadota</taxon>
        <taxon>Gammaproteobacteria</taxon>
        <taxon>Enterobacterales</taxon>
        <taxon>Morganellaceae</taxon>
        <taxon>Providencia</taxon>
    </lineage>
</organism>
<protein>
    <submittedName>
        <fullName evidence="2">PAAR domain-containing protein</fullName>
    </submittedName>
</protein>
<reference evidence="2" key="1">
    <citation type="submission" date="2023-04" db="EMBL/GenBank/DDBJ databases">
        <authorList>
            <person name="Li W."/>
        </authorList>
    </citation>
    <scope>NUCLEOTIDE SEQUENCE</scope>
    <source>
        <strain evidence="2">QITACRE101</strain>
    </source>
</reference>
<name>A0AB35LCA8_PRORE</name>
<dbReference type="InterPro" id="IPR008727">
    <property type="entry name" value="PAAR_motif"/>
</dbReference>
<evidence type="ECO:0000313" key="3">
    <source>
        <dbReference type="Proteomes" id="UP001162044"/>
    </source>
</evidence>
<reference evidence="2" key="2">
    <citation type="submission" date="2023-10" db="EMBL/GenBank/DDBJ databases">
        <title>Analysis of Resistance Genes of Carbapenem-resistant Providencia rettgeri.</title>
        <authorList>
            <person name="Liu M."/>
        </authorList>
    </citation>
    <scope>NUCLEOTIDE SEQUENCE</scope>
    <source>
        <strain evidence="2">QITACRE101</strain>
    </source>
</reference>
<accession>A0AB35LCA8</accession>
<evidence type="ECO:0000313" key="2">
    <source>
        <dbReference type="EMBL" id="MDH2306327.1"/>
    </source>
</evidence>
<evidence type="ECO:0000256" key="1">
    <source>
        <dbReference type="SAM" id="MobiDB-lite"/>
    </source>
</evidence>
<proteinExistence type="predicted"/>
<comment type="caution">
    <text evidence="2">The sequence shown here is derived from an EMBL/GenBank/DDBJ whole genome shotgun (WGS) entry which is preliminary data.</text>
</comment>
<dbReference type="Proteomes" id="UP001162044">
    <property type="component" value="Unassembled WGS sequence"/>
</dbReference>
<dbReference type="AlphaFoldDB" id="A0AB35LCA8"/>
<dbReference type="CDD" id="cd14744">
    <property type="entry name" value="PAAR_CT_2"/>
    <property type="match status" value="1"/>
</dbReference>